<protein>
    <submittedName>
        <fullName evidence="1">Uncharacterized protein</fullName>
    </submittedName>
</protein>
<organism evidence="1 2">
    <name type="scientific">Crotalaria pallida</name>
    <name type="common">Smooth rattlebox</name>
    <name type="synonym">Crotalaria striata</name>
    <dbReference type="NCBI Taxonomy" id="3830"/>
    <lineage>
        <taxon>Eukaryota</taxon>
        <taxon>Viridiplantae</taxon>
        <taxon>Streptophyta</taxon>
        <taxon>Embryophyta</taxon>
        <taxon>Tracheophyta</taxon>
        <taxon>Spermatophyta</taxon>
        <taxon>Magnoliopsida</taxon>
        <taxon>eudicotyledons</taxon>
        <taxon>Gunneridae</taxon>
        <taxon>Pentapetalae</taxon>
        <taxon>rosids</taxon>
        <taxon>fabids</taxon>
        <taxon>Fabales</taxon>
        <taxon>Fabaceae</taxon>
        <taxon>Papilionoideae</taxon>
        <taxon>50 kb inversion clade</taxon>
        <taxon>genistoids sensu lato</taxon>
        <taxon>core genistoids</taxon>
        <taxon>Crotalarieae</taxon>
        <taxon>Crotalaria</taxon>
    </lineage>
</organism>
<gene>
    <name evidence="1" type="ORF">RIF29_38559</name>
</gene>
<proteinExistence type="predicted"/>
<reference evidence="1 2" key="1">
    <citation type="submission" date="2024-01" db="EMBL/GenBank/DDBJ databases">
        <title>The genomes of 5 underutilized Papilionoideae crops provide insights into root nodulation and disease resistanc.</title>
        <authorList>
            <person name="Yuan L."/>
        </authorList>
    </citation>
    <scope>NUCLEOTIDE SEQUENCE [LARGE SCALE GENOMIC DNA]</scope>
    <source>
        <strain evidence="1">ZHUSHIDOU_FW_LH</strain>
        <tissue evidence="1">Leaf</tissue>
    </source>
</reference>
<evidence type="ECO:0000313" key="1">
    <source>
        <dbReference type="EMBL" id="KAK7243748.1"/>
    </source>
</evidence>
<comment type="caution">
    <text evidence="1">The sequence shown here is derived from an EMBL/GenBank/DDBJ whole genome shotgun (WGS) entry which is preliminary data.</text>
</comment>
<accession>A0AAN9DZJ4</accession>
<keyword evidence="2" id="KW-1185">Reference proteome</keyword>
<sequence length="68" mass="6921">MVASSKRNIDGSTNEKPCKAEYGLAAPAAQLDIPLPDGEVAPCAVVGWIHDLLSATLSTLLGGACQPS</sequence>
<dbReference type="AlphaFoldDB" id="A0AAN9DZJ4"/>
<evidence type="ECO:0000313" key="2">
    <source>
        <dbReference type="Proteomes" id="UP001372338"/>
    </source>
</evidence>
<name>A0AAN9DZJ4_CROPI</name>
<dbReference type="EMBL" id="JAYWIO010000008">
    <property type="protein sequence ID" value="KAK7243748.1"/>
    <property type="molecule type" value="Genomic_DNA"/>
</dbReference>
<dbReference type="Proteomes" id="UP001372338">
    <property type="component" value="Unassembled WGS sequence"/>
</dbReference>